<evidence type="ECO:0000256" key="2">
    <source>
        <dbReference type="ARBA" id="ARBA00004736"/>
    </source>
</evidence>
<dbReference type="NCBIfam" id="TIGR01182">
    <property type="entry name" value="eda"/>
    <property type="match status" value="1"/>
</dbReference>
<proteinExistence type="inferred from homology"/>
<name>A0A6J6DRF3_9ZZZZ</name>
<keyword evidence="6" id="KW-0456">Lyase</keyword>
<dbReference type="InterPro" id="IPR031337">
    <property type="entry name" value="KDPG/KHG_AS_1"/>
</dbReference>
<organism evidence="8">
    <name type="scientific">freshwater metagenome</name>
    <dbReference type="NCBI Taxonomy" id="449393"/>
    <lineage>
        <taxon>unclassified sequences</taxon>
        <taxon>metagenomes</taxon>
        <taxon>ecological metagenomes</taxon>
    </lineage>
</organism>
<dbReference type="CDD" id="cd00452">
    <property type="entry name" value="KDPG_aldolase"/>
    <property type="match status" value="1"/>
</dbReference>
<accession>A0A6J6DRF3</accession>
<evidence type="ECO:0000256" key="7">
    <source>
        <dbReference type="ARBA" id="ARBA00023277"/>
    </source>
</evidence>
<dbReference type="AlphaFoldDB" id="A0A6J6DRF3"/>
<evidence type="ECO:0000256" key="6">
    <source>
        <dbReference type="ARBA" id="ARBA00023239"/>
    </source>
</evidence>
<evidence type="ECO:0000256" key="5">
    <source>
        <dbReference type="ARBA" id="ARBA00013063"/>
    </source>
</evidence>
<dbReference type="PROSITE" id="PS00159">
    <property type="entry name" value="ALDOLASE_KDPG_KHG_1"/>
    <property type="match status" value="1"/>
</dbReference>
<dbReference type="Gene3D" id="3.20.20.70">
    <property type="entry name" value="Aldolase class I"/>
    <property type="match status" value="1"/>
</dbReference>
<dbReference type="SUPFAM" id="SSF51569">
    <property type="entry name" value="Aldolase"/>
    <property type="match status" value="1"/>
</dbReference>
<keyword evidence="7" id="KW-0119">Carbohydrate metabolism</keyword>
<comment type="catalytic activity">
    <reaction evidence="1">
        <text>2-dehydro-3-deoxy-6-phospho-D-gluconate = D-glyceraldehyde 3-phosphate + pyruvate</text>
        <dbReference type="Rhea" id="RHEA:17089"/>
        <dbReference type="ChEBI" id="CHEBI:15361"/>
        <dbReference type="ChEBI" id="CHEBI:57569"/>
        <dbReference type="ChEBI" id="CHEBI:59776"/>
        <dbReference type="EC" id="4.1.2.14"/>
    </reaction>
</comment>
<comment type="subunit">
    <text evidence="4">Homotrimer.</text>
</comment>
<reference evidence="8" key="1">
    <citation type="submission" date="2020-05" db="EMBL/GenBank/DDBJ databases">
        <authorList>
            <person name="Chiriac C."/>
            <person name="Salcher M."/>
            <person name="Ghai R."/>
            <person name="Kavagutti S V."/>
        </authorList>
    </citation>
    <scope>NUCLEOTIDE SEQUENCE</scope>
</reference>
<dbReference type="Pfam" id="PF01081">
    <property type="entry name" value="Aldolase"/>
    <property type="match status" value="1"/>
</dbReference>
<gene>
    <name evidence="8" type="ORF">UFOPK1684_00412</name>
</gene>
<evidence type="ECO:0000256" key="3">
    <source>
        <dbReference type="ARBA" id="ARBA00006906"/>
    </source>
</evidence>
<evidence type="ECO:0000256" key="4">
    <source>
        <dbReference type="ARBA" id="ARBA00011233"/>
    </source>
</evidence>
<dbReference type="GO" id="GO:0008675">
    <property type="term" value="F:2-dehydro-3-deoxy-phosphogluconate aldolase activity"/>
    <property type="evidence" value="ECO:0007669"/>
    <property type="project" value="UniProtKB-EC"/>
</dbReference>
<evidence type="ECO:0000313" key="8">
    <source>
        <dbReference type="EMBL" id="CAB4565784.1"/>
    </source>
</evidence>
<dbReference type="PANTHER" id="PTHR30246:SF1">
    <property type="entry name" value="2-DEHYDRO-3-DEOXY-6-PHOSPHOGALACTONATE ALDOLASE-RELATED"/>
    <property type="match status" value="1"/>
</dbReference>
<evidence type="ECO:0000256" key="1">
    <source>
        <dbReference type="ARBA" id="ARBA00000654"/>
    </source>
</evidence>
<dbReference type="EC" id="4.1.2.14" evidence="5"/>
<comment type="pathway">
    <text evidence="2">Carbohydrate acid metabolism; 2-dehydro-3-deoxy-D-gluconate degradation; D-glyceraldehyde 3-phosphate and pyruvate from 2-dehydro-3-deoxy-D-gluconate: step 2/2.</text>
</comment>
<sequence>MGTGESSTHPLQRLLPLFTFPDASYAKTVGSMLEDVGITHVEVTFRNTQAPAAIEAIRSNTGLTVVAGTVTTESFADEAQKAGAHFAVAPHVDENLIAYASSRGLELVPGIATPTEAFRARQAGARRLKVFPAKSLGGPGFLRALAAVSPEVSFLPSGGVGVEDLEQYLALPFVELVGGSWITAPESIADYESLRKEISALVQAVSAR</sequence>
<protein>
    <recommendedName>
        <fullName evidence="5">2-dehydro-3-deoxy-phosphogluconate aldolase</fullName>
        <ecNumber evidence="5">4.1.2.14</ecNumber>
    </recommendedName>
</protein>
<dbReference type="InterPro" id="IPR000887">
    <property type="entry name" value="Aldlse_KDPG_KHG"/>
</dbReference>
<dbReference type="EMBL" id="CAEZTM010000012">
    <property type="protein sequence ID" value="CAB4565784.1"/>
    <property type="molecule type" value="Genomic_DNA"/>
</dbReference>
<dbReference type="PANTHER" id="PTHR30246">
    <property type="entry name" value="2-KETO-3-DEOXY-6-PHOSPHOGLUCONATE ALDOLASE"/>
    <property type="match status" value="1"/>
</dbReference>
<comment type="similarity">
    <text evidence="3">Belongs to the KHG/KDPG aldolase family.</text>
</comment>
<dbReference type="InterPro" id="IPR013785">
    <property type="entry name" value="Aldolase_TIM"/>
</dbReference>